<keyword evidence="5" id="KW-1185">Reference proteome</keyword>
<gene>
    <name evidence="4" type="ORF">HOLleu_40735</name>
</gene>
<accession>A0A9Q1BDU2</accession>
<dbReference type="AlphaFoldDB" id="A0A9Q1BDU2"/>
<protein>
    <recommendedName>
        <fullName evidence="3">DDE Tnp4 domain-containing protein</fullName>
    </recommendedName>
</protein>
<dbReference type="EMBL" id="JAIZAY010000022">
    <property type="protein sequence ID" value="KAJ8020987.1"/>
    <property type="molecule type" value="Genomic_DNA"/>
</dbReference>
<reference evidence="4" key="1">
    <citation type="submission" date="2021-10" db="EMBL/GenBank/DDBJ databases">
        <title>Tropical sea cucumber genome reveals ecological adaptation and Cuvierian tubules defense mechanism.</title>
        <authorList>
            <person name="Chen T."/>
        </authorList>
    </citation>
    <scope>NUCLEOTIDE SEQUENCE</scope>
    <source>
        <strain evidence="4">Nanhai2018</strain>
        <tissue evidence="4">Muscle</tissue>
    </source>
</reference>
<dbReference type="Proteomes" id="UP001152320">
    <property type="component" value="Chromosome 22"/>
</dbReference>
<organism evidence="4 5">
    <name type="scientific">Holothuria leucospilota</name>
    <name type="common">Black long sea cucumber</name>
    <name type="synonym">Mertensiothuria leucospilota</name>
    <dbReference type="NCBI Taxonomy" id="206669"/>
    <lineage>
        <taxon>Eukaryota</taxon>
        <taxon>Metazoa</taxon>
        <taxon>Echinodermata</taxon>
        <taxon>Eleutherozoa</taxon>
        <taxon>Echinozoa</taxon>
        <taxon>Holothuroidea</taxon>
        <taxon>Aspidochirotacea</taxon>
        <taxon>Aspidochirotida</taxon>
        <taxon>Holothuriidae</taxon>
        <taxon>Holothuria</taxon>
    </lineage>
</organism>
<name>A0A9Q1BDU2_HOLLE</name>
<comment type="caution">
    <text evidence="4">The sequence shown here is derived from an EMBL/GenBank/DDBJ whole genome shotgun (WGS) entry which is preliminary data.</text>
</comment>
<evidence type="ECO:0000256" key="1">
    <source>
        <dbReference type="ARBA" id="ARBA00001968"/>
    </source>
</evidence>
<dbReference type="GO" id="GO:0046872">
    <property type="term" value="F:metal ion binding"/>
    <property type="evidence" value="ECO:0007669"/>
    <property type="project" value="UniProtKB-KW"/>
</dbReference>
<evidence type="ECO:0000256" key="2">
    <source>
        <dbReference type="ARBA" id="ARBA00022723"/>
    </source>
</evidence>
<evidence type="ECO:0000313" key="5">
    <source>
        <dbReference type="Proteomes" id="UP001152320"/>
    </source>
</evidence>
<dbReference type="Pfam" id="PF13359">
    <property type="entry name" value="DDE_Tnp_4"/>
    <property type="match status" value="1"/>
</dbReference>
<proteinExistence type="predicted"/>
<sequence>MEVFLRCIGDPGFQVGVGKDIGIHQSTVSRTFADVLDKVVAKADTWIQFPSDPTDFQAAKDAWQKTSYNKCHKKERLIIERCFGQLKRRFPMLQGRVRIQLRKVPSLIVACCIMHNVAKCLQDPNDFPEYNELYVDNNDAVHEDDRIRQRGQERRRQIANIIHENHV</sequence>
<evidence type="ECO:0000313" key="4">
    <source>
        <dbReference type="EMBL" id="KAJ8020987.1"/>
    </source>
</evidence>
<keyword evidence="2" id="KW-0479">Metal-binding</keyword>
<dbReference type="InterPro" id="IPR027806">
    <property type="entry name" value="HARBI1_dom"/>
</dbReference>
<feature type="domain" description="DDE Tnp4" evidence="3">
    <location>
        <begin position="63"/>
        <end position="116"/>
    </location>
</feature>
<dbReference type="OrthoDB" id="7903616at2759"/>
<comment type="cofactor">
    <cofactor evidence="1">
        <name>a divalent metal cation</name>
        <dbReference type="ChEBI" id="CHEBI:60240"/>
    </cofactor>
</comment>
<evidence type="ECO:0000259" key="3">
    <source>
        <dbReference type="Pfam" id="PF13359"/>
    </source>
</evidence>